<dbReference type="PANTHER" id="PTHR34223:SF51">
    <property type="entry name" value="OS06G0556300 PROTEIN"/>
    <property type="match status" value="1"/>
</dbReference>
<sequence>MDGFSNLPDQVAHCILSFLTITDLTRFGCASKRCRELYLSAPSLNFDGFSIANQSTCMKRQRLFNCFDRFFFCRGDNKIQSFRVRWFSHVAEDRVMYLSNTDEDTDYSNDSDITTCFCEEHFRVMSWVHNAVRCNVEELDLDISPGSEIAPKFPSHVFLCASLTSLSVDLGCTSLTVPSFTFSSNLKYLELTSGLVKDGFFKWISSCCKCIEDLVLQEVAANNITIESSSLKTFSFVNDDSFDVLNISCEKLESLIMEWIIQSPSKYSLNNFAPRLKYFSWKGNLMNHRNLGNLDILEEAEILKKPKGDEFENVFEVLCSLSRDKVLTLNEETVKALFREGSMPPPLNNVCSLGLRIGNVVDELVPAMVSLFRGMPNLCNMLINTKPPLDDPKSNTSGYNIGYWKMQNLAFINQLKDVTVKLSDGSNGVELVRHMLECAQNLEKMLIICLPQNLDDNMRRLDESKKIPCATVLFKESRDFLL</sequence>
<dbReference type="OMA" id="QSTCMKR"/>
<proteinExistence type="predicted"/>
<evidence type="ECO:0000313" key="2">
    <source>
        <dbReference type="EMBL" id="VVA15496.1"/>
    </source>
</evidence>
<dbReference type="InterPro" id="IPR055411">
    <property type="entry name" value="LRR_FXL15/At3g58940/PEG3-like"/>
</dbReference>
<reference evidence="3" key="1">
    <citation type="journal article" date="2020" name="Plant J.">
        <title>Transposons played a major role in the diversification between the closely related almond and peach genomes: results from the almond genome sequence.</title>
        <authorList>
            <person name="Alioto T."/>
            <person name="Alexiou K.G."/>
            <person name="Bardil A."/>
            <person name="Barteri F."/>
            <person name="Castanera R."/>
            <person name="Cruz F."/>
            <person name="Dhingra A."/>
            <person name="Duval H."/>
            <person name="Fernandez I Marti A."/>
            <person name="Frias L."/>
            <person name="Galan B."/>
            <person name="Garcia J.L."/>
            <person name="Howad W."/>
            <person name="Gomez-Garrido J."/>
            <person name="Gut M."/>
            <person name="Julca I."/>
            <person name="Morata J."/>
            <person name="Puigdomenech P."/>
            <person name="Ribeca P."/>
            <person name="Rubio Cabetas M.J."/>
            <person name="Vlasova A."/>
            <person name="Wirthensohn M."/>
            <person name="Garcia-Mas J."/>
            <person name="Gabaldon T."/>
            <person name="Casacuberta J.M."/>
            <person name="Arus P."/>
        </authorList>
    </citation>
    <scope>NUCLEOTIDE SEQUENCE [LARGE SCALE GENOMIC DNA]</scope>
    <source>
        <strain evidence="3">cv. Texas</strain>
    </source>
</reference>
<dbReference type="CDD" id="cd09917">
    <property type="entry name" value="F-box_SF"/>
    <property type="match status" value="1"/>
</dbReference>
<evidence type="ECO:0000313" key="3">
    <source>
        <dbReference type="Proteomes" id="UP000327085"/>
    </source>
</evidence>
<dbReference type="InterPro" id="IPR036047">
    <property type="entry name" value="F-box-like_dom_sf"/>
</dbReference>
<dbReference type="SUPFAM" id="SSF81383">
    <property type="entry name" value="F-box domain"/>
    <property type="match status" value="1"/>
</dbReference>
<dbReference type="Gramene" id="VVA15496">
    <property type="protein sequence ID" value="VVA15496"/>
    <property type="gene ID" value="Prudul26B035098"/>
</dbReference>
<dbReference type="PROSITE" id="PS50181">
    <property type="entry name" value="FBOX"/>
    <property type="match status" value="1"/>
</dbReference>
<gene>
    <name evidence="2" type="ORF">ALMOND_2B035098</name>
</gene>
<dbReference type="InterPro" id="IPR001810">
    <property type="entry name" value="F-box_dom"/>
</dbReference>
<dbReference type="InterPro" id="IPR053197">
    <property type="entry name" value="F-box_SCFL_complex_component"/>
</dbReference>
<organism evidence="2 3">
    <name type="scientific">Prunus dulcis</name>
    <name type="common">Almond</name>
    <name type="synonym">Amygdalus dulcis</name>
    <dbReference type="NCBI Taxonomy" id="3755"/>
    <lineage>
        <taxon>Eukaryota</taxon>
        <taxon>Viridiplantae</taxon>
        <taxon>Streptophyta</taxon>
        <taxon>Embryophyta</taxon>
        <taxon>Tracheophyta</taxon>
        <taxon>Spermatophyta</taxon>
        <taxon>Magnoliopsida</taxon>
        <taxon>eudicotyledons</taxon>
        <taxon>Gunneridae</taxon>
        <taxon>Pentapetalae</taxon>
        <taxon>rosids</taxon>
        <taxon>fabids</taxon>
        <taxon>Rosales</taxon>
        <taxon>Rosaceae</taxon>
        <taxon>Amygdaloideae</taxon>
        <taxon>Amygdaleae</taxon>
        <taxon>Prunus</taxon>
    </lineage>
</organism>
<evidence type="ECO:0000259" key="1">
    <source>
        <dbReference type="PROSITE" id="PS50181"/>
    </source>
</evidence>
<feature type="domain" description="F-box" evidence="1">
    <location>
        <begin position="1"/>
        <end position="49"/>
    </location>
</feature>
<dbReference type="PANTHER" id="PTHR34223">
    <property type="entry name" value="OS11G0201299 PROTEIN"/>
    <property type="match status" value="1"/>
</dbReference>
<accession>A0A5E4EJA4</accession>
<dbReference type="InParanoid" id="A0A5E4EJA4"/>
<dbReference type="Pfam" id="PF00646">
    <property type="entry name" value="F-box"/>
    <property type="match status" value="1"/>
</dbReference>
<protein>
    <recommendedName>
        <fullName evidence="1">F-box domain-containing protein</fullName>
    </recommendedName>
</protein>
<dbReference type="AlphaFoldDB" id="A0A5E4EJA4"/>
<dbReference type="Proteomes" id="UP000327085">
    <property type="component" value="Chromosome 7"/>
</dbReference>
<name>A0A5E4EJA4_PRUDU</name>
<dbReference type="EMBL" id="CABIKO010000014">
    <property type="protein sequence ID" value="VVA15496.1"/>
    <property type="molecule type" value="Genomic_DNA"/>
</dbReference>
<dbReference type="Pfam" id="PF24758">
    <property type="entry name" value="LRR_At5g56370"/>
    <property type="match status" value="1"/>
</dbReference>